<keyword evidence="2" id="KW-1185">Reference proteome</keyword>
<protein>
    <submittedName>
        <fullName evidence="1">Uncharacterized protein</fullName>
    </submittedName>
</protein>
<dbReference type="Gramene" id="PRQ35311">
    <property type="protein sequence ID" value="PRQ35311"/>
    <property type="gene ID" value="RchiOBHm_Chr5g0078601"/>
</dbReference>
<dbReference type="Proteomes" id="UP000238479">
    <property type="component" value="Chromosome 5"/>
</dbReference>
<evidence type="ECO:0000313" key="2">
    <source>
        <dbReference type="Proteomes" id="UP000238479"/>
    </source>
</evidence>
<dbReference type="AlphaFoldDB" id="A0A2P6QM95"/>
<reference evidence="1 2" key="1">
    <citation type="journal article" date="2018" name="Nat. Genet.">
        <title>The Rosa genome provides new insights in the design of modern roses.</title>
        <authorList>
            <person name="Bendahmane M."/>
        </authorList>
    </citation>
    <scope>NUCLEOTIDE SEQUENCE [LARGE SCALE GENOMIC DNA]</scope>
    <source>
        <strain evidence="2">cv. Old Blush</strain>
    </source>
</reference>
<proteinExistence type="predicted"/>
<sequence>MGFDQSECRLKLPLRVQFPITDLDRLVSVHGCNSSSALVDRQVLLPTLTEETNH</sequence>
<accession>A0A2P6QM95</accession>
<comment type="caution">
    <text evidence="1">The sequence shown here is derived from an EMBL/GenBank/DDBJ whole genome shotgun (WGS) entry which is preliminary data.</text>
</comment>
<evidence type="ECO:0000313" key="1">
    <source>
        <dbReference type="EMBL" id="PRQ35311.1"/>
    </source>
</evidence>
<organism evidence="1 2">
    <name type="scientific">Rosa chinensis</name>
    <name type="common">China rose</name>
    <dbReference type="NCBI Taxonomy" id="74649"/>
    <lineage>
        <taxon>Eukaryota</taxon>
        <taxon>Viridiplantae</taxon>
        <taxon>Streptophyta</taxon>
        <taxon>Embryophyta</taxon>
        <taxon>Tracheophyta</taxon>
        <taxon>Spermatophyta</taxon>
        <taxon>Magnoliopsida</taxon>
        <taxon>eudicotyledons</taxon>
        <taxon>Gunneridae</taxon>
        <taxon>Pentapetalae</taxon>
        <taxon>rosids</taxon>
        <taxon>fabids</taxon>
        <taxon>Rosales</taxon>
        <taxon>Rosaceae</taxon>
        <taxon>Rosoideae</taxon>
        <taxon>Rosoideae incertae sedis</taxon>
        <taxon>Rosa</taxon>
    </lineage>
</organism>
<gene>
    <name evidence="1" type="ORF">RchiOBHm_Chr5g0078601</name>
</gene>
<dbReference type="EMBL" id="PDCK01000043">
    <property type="protein sequence ID" value="PRQ35311.1"/>
    <property type="molecule type" value="Genomic_DNA"/>
</dbReference>
<name>A0A2P6QM95_ROSCH</name>